<evidence type="ECO:0000256" key="5">
    <source>
        <dbReference type="SAM" id="SignalP"/>
    </source>
</evidence>
<evidence type="ECO:0000256" key="3">
    <source>
        <dbReference type="ARBA" id="ARBA00022764"/>
    </source>
</evidence>
<evidence type="ECO:0008006" key="10">
    <source>
        <dbReference type="Google" id="ProtNLM"/>
    </source>
</evidence>
<keyword evidence="3" id="KW-0574">Periplasm</keyword>
<evidence type="ECO:0000313" key="8">
    <source>
        <dbReference type="EMBL" id="GIH70660.1"/>
    </source>
</evidence>
<dbReference type="InterPro" id="IPR031680">
    <property type="entry name" value="Hepar_II_III_N"/>
</dbReference>
<evidence type="ECO:0000256" key="4">
    <source>
        <dbReference type="ARBA" id="ARBA00023239"/>
    </source>
</evidence>
<comment type="caution">
    <text evidence="8">The sequence shown here is derived from an EMBL/GenBank/DDBJ whole genome shotgun (WGS) entry which is preliminary data.</text>
</comment>
<dbReference type="Gene3D" id="2.70.98.70">
    <property type="match status" value="1"/>
</dbReference>
<accession>A0A8J3R984</accession>
<feature type="domain" description="Heparinase II/III-like C-terminal" evidence="6">
    <location>
        <begin position="340"/>
        <end position="476"/>
    </location>
</feature>
<dbReference type="PANTHER" id="PTHR39210">
    <property type="entry name" value="HEPARIN-SULFATE LYASE"/>
    <property type="match status" value="1"/>
</dbReference>
<feature type="signal peptide" evidence="5">
    <location>
        <begin position="1"/>
        <end position="30"/>
    </location>
</feature>
<dbReference type="GO" id="GO:0042597">
    <property type="term" value="C:periplasmic space"/>
    <property type="evidence" value="ECO:0007669"/>
    <property type="project" value="UniProtKB-SubCell"/>
</dbReference>
<gene>
    <name evidence="8" type="ORF">Mth01_29130</name>
</gene>
<dbReference type="PANTHER" id="PTHR39210:SF1">
    <property type="entry name" value="HEPARIN-SULFATE LYASE"/>
    <property type="match status" value="1"/>
</dbReference>
<dbReference type="SUPFAM" id="SSF48230">
    <property type="entry name" value="Chondroitin AC/alginate lyase"/>
    <property type="match status" value="1"/>
</dbReference>
<evidence type="ECO:0000259" key="7">
    <source>
        <dbReference type="Pfam" id="PF16889"/>
    </source>
</evidence>
<keyword evidence="2 5" id="KW-0732">Signal</keyword>
<comment type="subcellular location">
    <subcellularLocation>
        <location evidence="1">Periplasm</location>
    </subcellularLocation>
</comment>
<dbReference type="Pfam" id="PF16889">
    <property type="entry name" value="Hepar_II_III_N"/>
    <property type="match status" value="1"/>
</dbReference>
<feature type="domain" description="Heparin-sulfate lyase N-terminal" evidence="7">
    <location>
        <begin position="73"/>
        <end position="263"/>
    </location>
</feature>
<dbReference type="EMBL" id="BOOG01000024">
    <property type="protein sequence ID" value="GIH70660.1"/>
    <property type="molecule type" value="Genomic_DNA"/>
</dbReference>
<evidence type="ECO:0000259" key="6">
    <source>
        <dbReference type="Pfam" id="PF07940"/>
    </source>
</evidence>
<evidence type="ECO:0000256" key="2">
    <source>
        <dbReference type="ARBA" id="ARBA00022729"/>
    </source>
</evidence>
<dbReference type="RefSeq" id="WP_239089663.1">
    <property type="nucleotide sequence ID" value="NZ_BOOG01000024.1"/>
</dbReference>
<feature type="chain" id="PRO_5039073466" description="Heparinase II/III-like protein" evidence="5">
    <location>
        <begin position="31"/>
        <end position="569"/>
    </location>
</feature>
<evidence type="ECO:0000256" key="1">
    <source>
        <dbReference type="ARBA" id="ARBA00004418"/>
    </source>
</evidence>
<dbReference type="Pfam" id="PF07940">
    <property type="entry name" value="Hepar_II_III_C"/>
    <property type="match status" value="1"/>
</dbReference>
<organism evidence="8 9">
    <name type="scientific">Sphaerimonospora thailandensis</name>
    <dbReference type="NCBI Taxonomy" id="795644"/>
    <lineage>
        <taxon>Bacteria</taxon>
        <taxon>Bacillati</taxon>
        <taxon>Actinomycetota</taxon>
        <taxon>Actinomycetes</taxon>
        <taxon>Streptosporangiales</taxon>
        <taxon>Streptosporangiaceae</taxon>
        <taxon>Sphaerimonospora</taxon>
    </lineage>
</organism>
<sequence length="569" mass="62123">MRGRTQVLRKHGPALSALVLLGTVSPLVLPGGPPAAAASVAGVKQTAECQGDWLPATPTSSEIMDGKLSFLDFPAVSVGKDVNWRMDPYRNRSWQMVFQSLRWMGRLVADYETTGNGEYLKRAVEIAEDWVADNPYGGRGTAKYAWAEHPVALRAPALVCLSRHVKGSWLTRSLAQHAKLLADPSKYEAGHNHGFDQDIGLLRIGCRYGNKGWKDLALRRMVRSAKLDIDSEGALMEQAPRYAIYVHERLRVAMDTIDYCGLKAPSTLTRRWKNLTGHIAAATMPNGYLVPIGDGGADVQPTGFDHGKKTVEVFKAGYVFGRTAWDDPQSAYYSIRFGPGQKFHGHEDHLGVTYYAQGRSILTEAGFHSYEGTPYRRWTLTPEAHNVPVMVGRKFRGHTASPLTRRSIGKDRQSFTLTDLAYGVRRTRSVLVNHHDDLMAVLDTGDGKLRNLWHFDPALKVVSAERGRIVVADGDWRATLVQLAIPSCRPIGGQRVVSGQTSPYQGWISPSYMKKVPAPAVVSPASGALLTVIVPGTDKPNVTCSGRTVAVQTSGGSVTLRVGASGTLS</sequence>
<dbReference type="GO" id="GO:0016829">
    <property type="term" value="F:lyase activity"/>
    <property type="evidence" value="ECO:0007669"/>
    <property type="project" value="UniProtKB-KW"/>
</dbReference>
<keyword evidence="4" id="KW-0456">Lyase</keyword>
<reference evidence="8" key="1">
    <citation type="submission" date="2021-01" db="EMBL/GenBank/DDBJ databases">
        <title>Whole genome shotgun sequence of Sphaerimonospora thailandensis NBRC 107569.</title>
        <authorList>
            <person name="Komaki H."/>
            <person name="Tamura T."/>
        </authorList>
    </citation>
    <scope>NUCLEOTIDE SEQUENCE</scope>
    <source>
        <strain evidence="8">NBRC 107569</strain>
    </source>
</reference>
<keyword evidence="9" id="KW-1185">Reference proteome</keyword>
<dbReference type="Gene3D" id="1.50.10.100">
    <property type="entry name" value="Chondroitin AC/alginate lyase"/>
    <property type="match status" value="1"/>
</dbReference>
<dbReference type="InterPro" id="IPR012480">
    <property type="entry name" value="Hepar_II_III_C"/>
</dbReference>
<dbReference type="AlphaFoldDB" id="A0A8J3R984"/>
<dbReference type="Proteomes" id="UP000610966">
    <property type="component" value="Unassembled WGS sequence"/>
</dbReference>
<proteinExistence type="predicted"/>
<protein>
    <recommendedName>
        <fullName evidence="10">Heparinase II/III-like protein</fullName>
    </recommendedName>
</protein>
<dbReference type="InterPro" id="IPR008929">
    <property type="entry name" value="Chondroitin_lyas"/>
</dbReference>
<name>A0A8J3R984_9ACTN</name>
<evidence type="ECO:0000313" key="9">
    <source>
        <dbReference type="Proteomes" id="UP000610966"/>
    </source>
</evidence>